<keyword evidence="1" id="KW-1133">Transmembrane helix</keyword>
<keyword evidence="1" id="KW-0812">Transmembrane</keyword>
<evidence type="ECO:0000313" key="2">
    <source>
        <dbReference type="EMBL" id="SFV70370.1"/>
    </source>
</evidence>
<organism evidence="2">
    <name type="scientific">hydrothermal vent metagenome</name>
    <dbReference type="NCBI Taxonomy" id="652676"/>
    <lineage>
        <taxon>unclassified sequences</taxon>
        <taxon>metagenomes</taxon>
        <taxon>ecological metagenomes</taxon>
    </lineage>
</organism>
<evidence type="ECO:0000256" key="1">
    <source>
        <dbReference type="SAM" id="Phobius"/>
    </source>
</evidence>
<keyword evidence="1" id="KW-0472">Membrane</keyword>
<gene>
    <name evidence="2" type="ORF">MNB_SM-6-797</name>
</gene>
<feature type="transmembrane region" description="Helical" evidence="1">
    <location>
        <begin position="12"/>
        <end position="31"/>
    </location>
</feature>
<dbReference type="AlphaFoldDB" id="A0A1W1CWZ2"/>
<dbReference type="EMBL" id="FPHK01000145">
    <property type="protein sequence ID" value="SFV70370.1"/>
    <property type="molecule type" value="Genomic_DNA"/>
</dbReference>
<protein>
    <submittedName>
        <fullName evidence="2">Uncharacterized protein</fullName>
    </submittedName>
</protein>
<name>A0A1W1CWZ2_9ZZZZ</name>
<reference evidence="2" key="1">
    <citation type="submission" date="2016-10" db="EMBL/GenBank/DDBJ databases">
        <authorList>
            <person name="de Groot N.N."/>
        </authorList>
    </citation>
    <scope>NUCLEOTIDE SEQUENCE</scope>
</reference>
<sequence>MYNINIEIKKILNFLIIAFLVITFIGCGNSTSTAPESTQKQSATNTITPDTVDAKVEDKFNIDNTTQLSPMSNNQRAFIGNWYGKENYLQVRLQLRSDGSYK</sequence>
<accession>A0A1W1CWZ2</accession>
<proteinExistence type="predicted"/>